<dbReference type="EMBL" id="OZ034819">
    <property type="protein sequence ID" value="CAL1397838.1"/>
    <property type="molecule type" value="Genomic_DNA"/>
</dbReference>
<protein>
    <recommendedName>
        <fullName evidence="2">F-box domain-containing protein</fullName>
    </recommendedName>
</protein>
<name>A0AAV2FJG3_9ROSI</name>
<feature type="region of interest" description="Disordered" evidence="1">
    <location>
        <begin position="1"/>
        <end position="24"/>
    </location>
</feature>
<organism evidence="3 4">
    <name type="scientific">Linum trigynum</name>
    <dbReference type="NCBI Taxonomy" id="586398"/>
    <lineage>
        <taxon>Eukaryota</taxon>
        <taxon>Viridiplantae</taxon>
        <taxon>Streptophyta</taxon>
        <taxon>Embryophyta</taxon>
        <taxon>Tracheophyta</taxon>
        <taxon>Spermatophyta</taxon>
        <taxon>Magnoliopsida</taxon>
        <taxon>eudicotyledons</taxon>
        <taxon>Gunneridae</taxon>
        <taxon>Pentapetalae</taxon>
        <taxon>rosids</taxon>
        <taxon>fabids</taxon>
        <taxon>Malpighiales</taxon>
        <taxon>Linaceae</taxon>
        <taxon>Linum</taxon>
    </lineage>
</organism>
<feature type="domain" description="F-box" evidence="2">
    <location>
        <begin position="19"/>
        <end position="66"/>
    </location>
</feature>
<dbReference type="Pfam" id="PF00646">
    <property type="entry name" value="F-box"/>
    <property type="match status" value="1"/>
</dbReference>
<dbReference type="InterPro" id="IPR001810">
    <property type="entry name" value="F-box_dom"/>
</dbReference>
<keyword evidence="4" id="KW-1185">Reference proteome</keyword>
<evidence type="ECO:0000259" key="2">
    <source>
        <dbReference type="PROSITE" id="PS50181"/>
    </source>
</evidence>
<proteinExistence type="predicted"/>
<evidence type="ECO:0000313" key="4">
    <source>
        <dbReference type="Proteomes" id="UP001497516"/>
    </source>
</evidence>
<accession>A0AAV2FJG3</accession>
<reference evidence="3 4" key="1">
    <citation type="submission" date="2024-04" db="EMBL/GenBank/DDBJ databases">
        <authorList>
            <person name="Fracassetti M."/>
        </authorList>
    </citation>
    <scope>NUCLEOTIDE SEQUENCE [LARGE SCALE GENOMIC DNA]</scope>
</reference>
<dbReference type="SUPFAM" id="SSF81383">
    <property type="entry name" value="F-box domain"/>
    <property type="match status" value="1"/>
</dbReference>
<dbReference type="Proteomes" id="UP001497516">
    <property type="component" value="Chromosome 6"/>
</dbReference>
<dbReference type="PANTHER" id="PTHR32212:SF451">
    <property type="entry name" value="F-BOX DOMAIN-CONTAINING PROTEIN"/>
    <property type="match status" value="1"/>
</dbReference>
<dbReference type="PANTHER" id="PTHR32212">
    <property type="entry name" value="CYCLIN-LIKE F-BOX"/>
    <property type="match status" value="1"/>
</dbReference>
<evidence type="ECO:0000256" key="1">
    <source>
        <dbReference type="SAM" id="MobiDB-lite"/>
    </source>
</evidence>
<dbReference type="InterPro" id="IPR036047">
    <property type="entry name" value="F-box-like_dom_sf"/>
</dbReference>
<dbReference type="PROSITE" id="PS50181">
    <property type="entry name" value="FBOX"/>
    <property type="match status" value="1"/>
</dbReference>
<sequence length="69" mass="7867">MVRAVGVRGSGSRGGEGGEDRISQLPEEIIHSILNRLKSPEEAAGTSVLSRRWLQLWRRYPFFEFKHSK</sequence>
<dbReference type="AlphaFoldDB" id="A0AAV2FJG3"/>
<gene>
    <name evidence="3" type="ORF">LTRI10_LOCUS38106</name>
</gene>
<evidence type="ECO:0000313" key="3">
    <source>
        <dbReference type="EMBL" id="CAL1397838.1"/>
    </source>
</evidence>